<proteinExistence type="inferred from homology"/>
<evidence type="ECO:0000256" key="15">
    <source>
        <dbReference type="ARBA" id="ARBA00023284"/>
    </source>
</evidence>
<evidence type="ECO:0000256" key="13">
    <source>
        <dbReference type="ARBA" id="ARBA00023157"/>
    </source>
</evidence>
<evidence type="ECO:0000256" key="17">
    <source>
        <dbReference type="PIRSR" id="PIRSR017205-2"/>
    </source>
</evidence>
<evidence type="ECO:0000313" key="22">
    <source>
        <dbReference type="Proteomes" id="UP001161017"/>
    </source>
</evidence>
<protein>
    <submittedName>
        <fullName evidence="21">Endoplasmic oxidoreductin-1</fullName>
    </submittedName>
</protein>
<reference evidence="21" key="1">
    <citation type="journal article" date="2023" name="Genome Biol. Evol.">
        <title>First Whole Genome Sequence and Flow Cytometry Genome Size Data for the Lichen-Forming Fungus Ramalina farinacea (Ascomycota).</title>
        <authorList>
            <person name="Llewellyn T."/>
            <person name="Mian S."/>
            <person name="Hill R."/>
            <person name="Leitch I.J."/>
            <person name="Gaya E."/>
        </authorList>
    </citation>
    <scope>NUCLEOTIDE SEQUENCE</scope>
    <source>
        <strain evidence="21">LIQ254RAFAR</strain>
    </source>
</reference>
<feature type="binding site" evidence="17">
    <location>
        <position position="199"/>
    </location>
    <ligand>
        <name>FAD</name>
        <dbReference type="ChEBI" id="CHEBI:57692"/>
    </ligand>
</feature>
<comment type="cofactor">
    <cofactor evidence="1 17">
        <name>FAD</name>
        <dbReference type="ChEBI" id="CHEBI:57692"/>
    </cofactor>
</comment>
<keyword evidence="13 18" id="KW-1015">Disulfide bond</keyword>
<dbReference type="SUPFAM" id="SSF110019">
    <property type="entry name" value="ERO1-like"/>
    <property type="match status" value="1"/>
</dbReference>
<keyword evidence="5" id="KW-0813">Transport</keyword>
<feature type="compositionally biased region" description="Acidic residues" evidence="19">
    <location>
        <begin position="513"/>
        <end position="522"/>
    </location>
</feature>
<evidence type="ECO:0000256" key="10">
    <source>
        <dbReference type="ARBA" id="ARBA00022982"/>
    </source>
</evidence>
<feature type="region of interest" description="Disordered" evidence="19">
    <location>
        <begin position="483"/>
        <end position="523"/>
    </location>
</feature>
<feature type="region of interest" description="Disordered" evidence="19">
    <location>
        <begin position="128"/>
        <end position="159"/>
    </location>
</feature>
<accession>A0AA43TU41</accession>
<evidence type="ECO:0000256" key="7">
    <source>
        <dbReference type="ARBA" id="ARBA00022729"/>
    </source>
</evidence>
<evidence type="ECO:0000256" key="11">
    <source>
        <dbReference type="ARBA" id="ARBA00023002"/>
    </source>
</evidence>
<keyword evidence="6" id="KW-0285">Flavoprotein</keyword>
<feature type="binding site" evidence="17">
    <location>
        <position position="274"/>
    </location>
    <ligand>
        <name>FAD</name>
        <dbReference type="ChEBI" id="CHEBI:57692"/>
    </ligand>
</feature>
<evidence type="ECO:0000313" key="21">
    <source>
        <dbReference type="EMBL" id="MDI1488208.1"/>
    </source>
</evidence>
<evidence type="ECO:0000256" key="18">
    <source>
        <dbReference type="PIRSR" id="PIRSR017205-3"/>
    </source>
</evidence>
<evidence type="ECO:0000256" key="6">
    <source>
        <dbReference type="ARBA" id="ARBA00022630"/>
    </source>
</evidence>
<evidence type="ECO:0000256" key="20">
    <source>
        <dbReference type="SAM" id="SignalP"/>
    </source>
</evidence>
<dbReference type="GO" id="GO:0005789">
    <property type="term" value="C:endoplasmic reticulum membrane"/>
    <property type="evidence" value="ECO:0007669"/>
    <property type="project" value="UniProtKB-SubCell"/>
</dbReference>
<keyword evidence="9 17" id="KW-0274">FAD</keyword>
<evidence type="ECO:0000256" key="8">
    <source>
        <dbReference type="ARBA" id="ARBA00022824"/>
    </source>
</evidence>
<evidence type="ECO:0000256" key="1">
    <source>
        <dbReference type="ARBA" id="ARBA00001974"/>
    </source>
</evidence>
<sequence>MRKSTAKQFYLAIFALFGSCQARATGTTASHVSRADVCAIEPTSIVSDACASYATLDTLNDAITPSLKEITQKTDFFAYYRLNLYDQKCPVRAWDDETGTCGNIACKVDTLEDENDIPEIWRVHELSKLSGPKAAHPDRQEQRERGSERPLQGDLGDNVGESCVVEYDDECDERDYCVPEDESATAKGDYVSLVDNPERFTGYAGQPVWDAIYQENCFSKHPQPASPPSNSLNPLLPFQARNDLRSVLQKNTPSNDLSLDDTCLEKRVFHRIISGMHASISTHICYDYLNQSTGNWGPNLQCYTDRLATHPERISNLYFDYAILLRAVAKLRTYLKSYTFCSGDPSQDSATKAKILGLADTAAQPPPIFDERTMFQDPNLSVGLKEDFRNRFRNVSRLMDCTGCDKCRLWGKLQTVGFGTALKVLFEFDEFRNGENPPLRRTELVALVNTLDRVSSSLTALNEMREMKGKKKPEVVISLFPTPESQKPAHRSKDRPHAKPVVAHDFHSGHDLGDDDDDDEEYERMGRQETVWEAFTDELGLVFRVWVYVLRSWVEMPGKAFKIGVMELNRLWSYWLGLPVQQRSWEIRWPQRDEL</sequence>
<dbReference type="PIRSF" id="PIRSF017205">
    <property type="entry name" value="ERO1"/>
    <property type="match status" value="1"/>
</dbReference>
<keyword evidence="15" id="KW-0676">Redox-active center</keyword>
<dbReference type="PANTHER" id="PTHR12613:SF0">
    <property type="entry name" value="ERO1-LIKE PROTEIN"/>
    <property type="match status" value="1"/>
</dbReference>
<keyword evidence="7 20" id="KW-0732">Signal</keyword>
<evidence type="ECO:0000256" key="12">
    <source>
        <dbReference type="ARBA" id="ARBA00023136"/>
    </source>
</evidence>
<evidence type="ECO:0000256" key="19">
    <source>
        <dbReference type="SAM" id="MobiDB-lite"/>
    </source>
</evidence>
<feature type="binding site" evidence="17">
    <location>
        <position position="306"/>
    </location>
    <ligand>
        <name>FAD</name>
        <dbReference type="ChEBI" id="CHEBI:57692"/>
    </ligand>
</feature>
<gene>
    <name evidence="21" type="primary">ERO1</name>
    <name evidence="21" type="ORF">OHK93_007482</name>
</gene>
<keyword evidence="14" id="KW-0325">Glycoprotein</keyword>
<feature type="compositionally biased region" description="Basic and acidic residues" evidence="19">
    <location>
        <begin position="135"/>
        <end position="148"/>
    </location>
</feature>
<dbReference type="InterPro" id="IPR037192">
    <property type="entry name" value="ERO1-like_sf"/>
</dbReference>
<evidence type="ECO:0000256" key="16">
    <source>
        <dbReference type="PIRSR" id="PIRSR017205-1"/>
    </source>
</evidence>
<dbReference type="EMBL" id="JAPUFD010000007">
    <property type="protein sequence ID" value="MDI1488208.1"/>
    <property type="molecule type" value="Genomic_DNA"/>
</dbReference>
<dbReference type="Pfam" id="PF04137">
    <property type="entry name" value="ERO1"/>
    <property type="match status" value="1"/>
</dbReference>
<dbReference type="GO" id="GO:0015035">
    <property type="term" value="F:protein-disulfide reductase activity"/>
    <property type="evidence" value="ECO:0007669"/>
    <property type="project" value="InterPro"/>
</dbReference>
<feature type="binding site" evidence="17">
    <location>
        <position position="209"/>
    </location>
    <ligand>
        <name>FAD</name>
        <dbReference type="ChEBI" id="CHEBI:57692"/>
    </ligand>
</feature>
<feature type="active site" description="Nucleophile" evidence="16">
    <location>
        <position position="404"/>
    </location>
</feature>
<dbReference type="InterPro" id="IPR007266">
    <property type="entry name" value="Ero1"/>
</dbReference>
<feature type="binding site" evidence="17">
    <location>
        <position position="277"/>
    </location>
    <ligand>
        <name>FAD</name>
        <dbReference type="ChEBI" id="CHEBI:57692"/>
    </ligand>
</feature>
<comment type="similarity">
    <text evidence="3">Belongs to the EROs family.</text>
</comment>
<feature type="compositionally biased region" description="Basic residues" evidence="19">
    <location>
        <begin position="488"/>
        <end position="498"/>
    </location>
</feature>
<evidence type="ECO:0000256" key="5">
    <source>
        <dbReference type="ARBA" id="ARBA00022448"/>
    </source>
</evidence>
<evidence type="ECO:0000256" key="14">
    <source>
        <dbReference type="ARBA" id="ARBA00023180"/>
    </source>
</evidence>
<keyword evidence="22" id="KW-1185">Reference proteome</keyword>
<feature type="signal peptide" evidence="20">
    <location>
        <begin position="1"/>
        <end position="22"/>
    </location>
</feature>
<feature type="binding site" evidence="17">
    <location>
        <position position="201"/>
    </location>
    <ligand>
        <name>FAD</name>
        <dbReference type="ChEBI" id="CHEBI:57692"/>
    </ligand>
</feature>
<keyword evidence="12" id="KW-0472">Membrane</keyword>
<comment type="caution">
    <text evidence="21">The sequence shown here is derived from an EMBL/GenBank/DDBJ whole genome shotgun (WGS) entry which is preliminary data.</text>
</comment>
<evidence type="ECO:0000256" key="2">
    <source>
        <dbReference type="ARBA" id="ARBA00004367"/>
    </source>
</evidence>
<comment type="subcellular location">
    <subcellularLocation>
        <location evidence="2">Endoplasmic reticulum membrane</location>
        <topology evidence="2">Peripheral membrane protein</topology>
        <orientation evidence="2">Lumenal side</orientation>
    </subcellularLocation>
</comment>
<evidence type="ECO:0000256" key="4">
    <source>
        <dbReference type="ARBA" id="ARBA00011802"/>
    </source>
</evidence>
<dbReference type="PANTHER" id="PTHR12613">
    <property type="entry name" value="ERO1-RELATED"/>
    <property type="match status" value="1"/>
</dbReference>
<comment type="subunit">
    <text evidence="4">May function both as a monomer and a homodimer.</text>
</comment>
<keyword evidence="11" id="KW-0560">Oxidoreductase</keyword>
<dbReference type="GO" id="GO:0034975">
    <property type="term" value="P:protein folding in endoplasmic reticulum"/>
    <property type="evidence" value="ECO:0007669"/>
    <property type="project" value="InterPro"/>
</dbReference>
<feature type="compositionally biased region" description="Basic and acidic residues" evidence="19">
    <location>
        <begin position="502"/>
        <end position="512"/>
    </location>
</feature>
<dbReference type="GO" id="GO:0071949">
    <property type="term" value="F:FAD binding"/>
    <property type="evidence" value="ECO:0007669"/>
    <property type="project" value="InterPro"/>
</dbReference>
<feature type="active site" evidence="16">
    <location>
        <position position="407"/>
    </location>
</feature>
<feature type="disulfide bond" description="Redox-active" evidence="18">
    <location>
        <begin position="101"/>
        <end position="106"/>
    </location>
</feature>
<dbReference type="AlphaFoldDB" id="A0AA43TU41"/>
<keyword evidence="8" id="KW-0256">Endoplasmic reticulum</keyword>
<dbReference type="GO" id="GO:0016972">
    <property type="term" value="F:thiol oxidase activity"/>
    <property type="evidence" value="ECO:0007669"/>
    <property type="project" value="InterPro"/>
</dbReference>
<evidence type="ECO:0000256" key="3">
    <source>
        <dbReference type="ARBA" id="ARBA00008277"/>
    </source>
</evidence>
<evidence type="ECO:0000256" key="9">
    <source>
        <dbReference type="ARBA" id="ARBA00022827"/>
    </source>
</evidence>
<dbReference type="PROSITE" id="PS51257">
    <property type="entry name" value="PROKAR_LIPOPROTEIN"/>
    <property type="match status" value="1"/>
</dbReference>
<dbReference type="Proteomes" id="UP001161017">
    <property type="component" value="Unassembled WGS sequence"/>
</dbReference>
<name>A0AA43TU41_9LECA</name>
<feature type="chain" id="PRO_5041316403" evidence="20">
    <location>
        <begin position="23"/>
        <end position="595"/>
    </location>
</feature>
<feature type="disulfide bond" description="Redox-active" evidence="18">
    <location>
        <begin position="404"/>
        <end position="407"/>
    </location>
</feature>
<organism evidence="21 22">
    <name type="scientific">Ramalina farinacea</name>
    <dbReference type="NCBI Taxonomy" id="258253"/>
    <lineage>
        <taxon>Eukaryota</taxon>
        <taxon>Fungi</taxon>
        <taxon>Dikarya</taxon>
        <taxon>Ascomycota</taxon>
        <taxon>Pezizomycotina</taxon>
        <taxon>Lecanoromycetes</taxon>
        <taxon>OSLEUM clade</taxon>
        <taxon>Lecanoromycetidae</taxon>
        <taxon>Lecanorales</taxon>
        <taxon>Lecanorineae</taxon>
        <taxon>Ramalinaceae</taxon>
        <taxon>Ramalina</taxon>
    </lineage>
</organism>
<keyword evidence="10" id="KW-0249">Electron transport</keyword>